<dbReference type="CDD" id="cd07821">
    <property type="entry name" value="PYR_PYL_RCAR_like"/>
    <property type="match status" value="1"/>
</dbReference>
<evidence type="ECO:0000313" key="1">
    <source>
        <dbReference type="EMBL" id="TYP90486.1"/>
    </source>
</evidence>
<dbReference type="InterPro" id="IPR023393">
    <property type="entry name" value="START-like_dom_sf"/>
</dbReference>
<dbReference type="Gene3D" id="3.30.530.20">
    <property type="match status" value="1"/>
</dbReference>
<evidence type="ECO:0000313" key="2">
    <source>
        <dbReference type="Proteomes" id="UP000322499"/>
    </source>
</evidence>
<comment type="caution">
    <text evidence="1">The sequence shown here is derived from an EMBL/GenBank/DDBJ whole genome shotgun (WGS) entry which is preliminary data.</text>
</comment>
<dbReference type="Pfam" id="PF10604">
    <property type="entry name" value="Polyketide_cyc2"/>
    <property type="match status" value="1"/>
</dbReference>
<dbReference type="InterPro" id="IPR019587">
    <property type="entry name" value="Polyketide_cyclase/dehydratase"/>
</dbReference>
<organism evidence="1 2">
    <name type="scientific">Blastococcus xanthinilyticus</name>
    <dbReference type="NCBI Taxonomy" id="1564164"/>
    <lineage>
        <taxon>Bacteria</taxon>
        <taxon>Bacillati</taxon>
        <taxon>Actinomycetota</taxon>
        <taxon>Actinomycetes</taxon>
        <taxon>Geodermatophilales</taxon>
        <taxon>Geodermatophilaceae</taxon>
        <taxon>Blastococcus</taxon>
    </lineage>
</organism>
<sequence length="145" mass="15814">MLTYAARAVSAAPRRELWSLLLDAASWPSWSAVDELVLEESEGLAPDGRDGVGATRAFRTGRVVTVERITALDPPRRLAYEGVRSAFISDYAAVIELDETSSGGTVIRWSGSYTARRGTGWLMRRIMRGMMQRMADGLASSSSAQ</sequence>
<protein>
    <submittedName>
        <fullName evidence="1">Polyketide cyclase/dehydrase/lipid transport protein</fullName>
    </submittedName>
</protein>
<dbReference type="AlphaFoldDB" id="A0A5S5D5R5"/>
<gene>
    <name evidence="1" type="ORF">BD833_101204</name>
</gene>
<accession>A0A5S5D5R5</accession>
<keyword evidence="2" id="KW-1185">Reference proteome</keyword>
<dbReference type="EMBL" id="VNHW01000001">
    <property type="protein sequence ID" value="TYP90486.1"/>
    <property type="molecule type" value="Genomic_DNA"/>
</dbReference>
<name>A0A5S5D5R5_9ACTN</name>
<proteinExistence type="predicted"/>
<reference evidence="1 2" key="1">
    <citation type="submission" date="2019-07" db="EMBL/GenBank/DDBJ databases">
        <title>Genomic Encyclopedia of Archaeal and Bacterial Type Strains, Phase II (KMG-II): from individual species to whole genera.</title>
        <authorList>
            <person name="Goeker M."/>
        </authorList>
    </citation>
    <scope>NUCLEOTIDE SEQUENCE [LARGE SCALE GENOMIC DNA]</scope>
    <source>
        <strain evidence="1 2">DSM 46842</strain>
    </source>
</reference>
<dbReference type="Proteomes" id="UP000322499">
    <property type="component" value="Unassembled WGS sequence"/>
</dbReference>
<dbReference type="SUPFAM" id="SSF55961">
    <property type="entry name" value="Bet v1-like"/>
    <property type="match status" value="1"/>
</dbReference>